<evidence type="ECO:0000313" key="2">
    <source>
        <dbReference type="Proteomes" id="UP000234296"/>
    </source>
</evidence>
<name>A0ABX4SXG9_9GAMM</name>
<accession>A0ABX4SXG9</accession>
<keyword evidence="2" id="KW-1185">Reference proteome</keyword>
<gene>
    <name evidence="1" type="ORF">PZBJ_06055</name>
</gene>
<dbReference type="Proteomes" id="UP000234296">
    <property type="component" value="Unassembled WGS sequence"/>
</dbReference>
<organism evidence="1 2">
    <name type="scientific">Pantoea endophytica</name>
    <dbReference type="NCBI Taxonomy" id="92488"/>
    <lineage>
        <taxon>Bacteria</taxon>
        <taxon>Pseudomonadati</taxon>
        <taxon>Pseudomonadota</taxon>
        <taxon>Gammaproteobacteria</taxon>
        <taxon>Enterobacterales</taxon>
        <taxon>Erwiniaceae</taxon>
        <taxon>Pantoea</taxon>
    </lineage>
</organism>
<protein>
    <submittedName>
        <fullName evidence="1">Uncharacterized protein</fullName>
    </submittedName>
</protein>
<evidence type="ECO:0000313" key="1">
    <source>
        <dbReference type="EMBL" id="PLR26345.1"/>
    </source>
</evidence>
<sequence>MNKKILRYIDDHLSHASSPPGEQIVYVLAKLSLTSSPVAWMVRHVRDEEDFLFTTHQAAMEHLDMHCDGNDYISPLFATARVDMCKGVFRHLLLTPLSDNED</sequence>
<comment type="caution">
    <text evidence="1">The sequence shown here is derived from an EMBL/GenBank/DDBJ whole genome shotgun (WGS) entry which is preliminary data.</text>
</comment>
<dbReference type="EMBL" id="PJRT01000005">
    <property type="protein sequence ID" value="PLR26345.1"/>
    <property type="molecule type" value="Genomic_DNA"/>
</dbReference>
<reference evidence="2" key="1">
    <citation type="submission" date="2017-12" db="EMBL/GenBank/DDBJ databases">
        <title>The genome sequence of Pantoea sp. 596.</title>
        <authorList>
            <person name="Gao J."/>
            <person name="Mao X."/>
            <person name="Sun J."/>
        </authorList>
    </citation>
    <scope>NUCLEOTIDE SEQUENCE [LARGE SCALE GENOMIC DNA]</scope>
    <source>
        <strain evidence="2">596</strain>
    </source>
</reference>
<proteinExistence type="predicted"/>